<evidence type="ECO:0000313" key="3">
    <source>
        <dbReference type="EMBL" id="RCJ21074.1"/>
    </source>
</evidence>
<feature type="domain" description="DUF7639" evidence="2">
    <location>
        <begin position="114"/>
        <end position="167"/>
    </location>
</feature>
<proteinExistence type="predicted"/>
<keyword evidence="4" id="KW-1185">Reference proteome</keyword>
<evidence type="ECO:0000259" key="1">
    <source>
        <dbReference type="Pfam" id="PF24644"/>
    </source>
</evidence>
<organism evidence="3 4">
    <name type="scientific">Nostoc minutum NIES-26</name>
    <dbReference type="NCBI Taxonomy" id="1844469"/>
    <lineage>
        <taxon>Bacteria</taxon>
        <taxon>Bacillati</taxon>
        <taxon>Cyanobacteriota</taxon>
        <taxon>Cyanophyceae</taxon>
        <taxon>Nostocales</taxon>
        <taxon>Nostocaceae</taxon>
        <taxon>Nostoc</taxon>
    </lineage>
</organism>
<evidence type="ECO:0000259" key="2">
    <source>
        <dbReference type="Pfam" id="PF24645"/>
    </source>
</evidence>
<evidence type="ECO:0000313" key="4">
    <source>
        <dbReference type="Proteomes" id="UP000252107"/>
    </source>
</evidence>
<accession>A0A367QCR4</accession>
<gene>
    <name evidence="3" type="ORF">A6770_30865</name>
</gene>
<dbReference type="Pfam" id="PF24644">
    <property type="entry name" value="DUF7638"/>
    <property type="match status" value="1"/>
</dbReference>
<dbReference type="InterPro" id="IPR056056">
    <property type="entry name" value="DUF7639"/>
</dbReference>
<name>A0A367QCR4_9NOSO</name>
<comment type="caution">
    <text evidence="3">The sequence shown here is derived from an EMBL/GenBank/DDBJ whole genome shotgun (WGS) entry which is preliminary data.</text>
</comment>
<feature type="domain" description="DUF7638" evidence="1">
    <location>
        <begin position="7"/>
        <end position="111"/>
    </location>
</feature>
<dbReference type="AlphaFoldDB" id="A0A367QCR4"/>
<dbReference type="EMBL" id="LXQD01000333">
    <property type="protein sequence ID" value="RCJ21074.1"/>
    <property type="molecule type" value="Genomic_DNA"/>
</dbReference>
<dbReference type="Proteomes" id="UP000252107">
    <property type="component" value="Unassembled WGS sequence"/>
</dbReference>
<reference evidence="3" key="1">
    <citation type="submission" date="2016-04" db="EMBL/GenBank/DDBJ databases">
        <authorList>
            <person name="Tabuchi Yagui T.R."/>
        </authorList>
    </citation>
    <scope>NUCLEOTIDE SEQUENCE [LARGE SCALE GENOMIC DNA]</scope>
    <source>
        <strain evidence="3">NIES-26</strain>
    </source>
</reference>
<dbReference type="Pfam" id="PF24645">
    <property type="entry name" value="DUF7639"/>
    <property type="match status" value="1"/>
</dbReference>
<dbReference type="InterPro" id="IPR056055">
    <property type="entry name" value="DUF7638"/>
</dbReference>
<sequence>MSFSNTTYRIVNGVTIPGVFLQAFIKNGDHYFVTEIKVYKDSRIDCWGMVDFDGFKEKVNKGWVRTHLPEGARVSMMVSGLNFTAHQVKSTVEEQEFVKEVEDEIRRLNGQLTTGEICRQALTQYKHEPNQTNKEYLQQAYDAVPKHRRKYLGNMDDKDSEYRSILNRWSD</sequence>
<protein>
    <submittedName>
        <fullName evidence="3">Uncharacterized protein</fullName>
    </submittedName>
</protein>